<dbReference type="Pfam" id="PF01607">
    <property type="entry name" value="CBM_14"/>
    <property type="match status" value="1"/>
</dbReference>
<feature type="region of interest" description="Disordered" evidence="1">
    <location>
        <begin position="100"/>
        <end position="158"/>
    </location>
</feature>
<comment type="caution">
    <text evidence="4">The sequence shown here is derived from an EMBL/GenBank/DDBJ whole genome shotgun (WGS) entry which is preliminary data.</text>
</comment>
<feature type="chain" id="PRO_5041226442" description="Chitin-binding type-2 domain-containing protein" evidence="2">
    <location>
        <begin position="22"/>
        <end position="288"/>
    </location>
</feature>
<sequence length="288" mass="32246">MMPYLILFSNLILAVLPQCRNEPYFCAYGQTYVQANTKDCSRFVRCIRGSANYQQCKKKYVFDYCMQKCVPVMNACDAEQECFCVQNPKCVIQHRKVSDPNQTESDFSKNGIPEWKGLPPRDPSYESSQGYDSGISFPRNPSGYGNGGRKKRQIGMPGQNQQSIGFGLNFLGQPNGWQLNAQMNYPAFPPGQTQPWYNFVYYPQSAYNFVRDGQPTNVWWPFLLQTTTDTQSSYDQNAVSVSQCVPYNPNDTTDSPGSSYSTASTTTSSSSTTTTTTTITTTTTENAS</sequence>
<evidence type="ECO:0000313" key="4">
    <source>
        <dbReference type="EMBL" id="CAJ0564222.1"/>
    </source>
</evidence>
<evidence type="ECO:0000256" key="2">
    <source>
        <dbReference type="SAM" id="SignalP"/>
    </source>
</evidence>
<dbReference type="EMBL" id="CATQJA010000831">
    <property type="protein sequence ID" value="CAJ0564222.1"/>
    <property type="molecule type" value="Genomic_DNA"/>
</dbReference>
<feature type="compositionally biased region" description="Polar residues" evidence="1">
    <location>
        <begin position="243"/>
        <end position="257"/>
    </location>
</feature>
<name>A0AA36C9H5_9BILA</name>
<feature type="signal peptide" evidence="2">
    <location>
        <begin position="1"/>
        <end position="21"/>
    </location>
</feature>
<reference evidence="4" key="1">
    <citation type="submission" date="2023-06" db="EMBL/GenBank/DDBJ databases">
        <authorList>
            <person name="Delattre M."/>
        </authorList>
    </citation>
    <scope>NUCLEOTIDE SEQUENCE</scope>
    <source>
        <strain evidence="4">AF72</strain>
    </source>
</reference>
<dbReference type="PROSITE" id="PS50940">
    <property type="entry name" value="CHIT_BIND_II"/>
    <property type="match status" value="1"/>
</dbReference>
<protein>
    <recommendedName>
        <fullName evidence="3">Chitin-binding type-2 domain-containing protein</fullName>
    </recommendedName>
</protein>
<proteinExistence type="predicted"/>
<accession>A0AA36C9H5</accession>
<feature type="non-terminal residue" evidence="4">
    <location>
        <position position="1"/>
    </location>
</feature>
<feature type="region of interest" description="Disordered" evidence="1">
    <location>
        <begin position="243"/>
        <end position="288"/>
    </location>
</feature>
<dbReference type="InterPro" id="IPR036508">
    <property type="entry name" value="Chitin-bd_dom_sf"/>
</dbReference>
<dbReference type="GO" id="GO:0008061">
    <property type="term" value="F:chitin binding"/>
    <property type="evidence" value="ECO:0007669"/>
    <property type="project" value="InterPro"/>
</dbReference>
<dbReference type="AlphaFoldDB" id="A0AA36C9H5"/>
<evidence type="ECO:0000259" key="3">
    <source>
        <dbReference type="PROSITE" id="PS50940"/>
    </source>
</evidence>
<dbReference type="InterPro" id="IPR002557">
    <property type="entry name" value="Chitin-bd_dom"/>
</dbReference>
<dbReference type="GO" id="GO:0005576">
    <property type="term" value="C:extracellular region"/>
    <property type="evidence" value="ECO:0007669"/>
    <property type="project" value="InterPro"/>
</dbReference>
<dbReference type="Proteomes" id="UP001177023">
    <property type="component" value="Unassembled WGS sequence"/>
</dbReference>
<keyword evidence="5" id="KW-1185">Reference proteome</keyword>
<evidence type="ECO:0000256" key="1">
    <source>
        <dbReference type="SAM" id="MobiDB-lite"/>
    </source>
</evidence>
<gene>
    <name evidence="4" type="ORF">MSPICULIGERA_LOCUS2907</name>
</gene>
<dbReference type="SUPFAM" id="SSF57625">
    <property type="entry name" value="Invertebrate chitin-binding proteins"/>
    <property type="match status" value="1"/>
</dbReference>
<feature type="domain" description="Chitin-binding type-2" evidence="3">
    <location>
        <begin position="23"/>
        <end position="78"/>
    </location>
</feature>
<keyword evidence="2" id="KW-0732">Signal</keyword>
<organism evidence="4 5">
    <name type="scientific">Mesorhabditis spiculigera</name>
    <dbReference type="NCBI Taxonomy" id="96644"/>
    <lineage>
        <taxon>Eukaryota</taxon>
        <taxon>Metazoa</taxon>
        <taxon>Ecdysozoa</taxon>
        <taxon>Nematoda</taxon>
        <taxon>Chromadorea</taxon>
        <taxon>Rhabditida</taxon>
        <taxon>Rhabditina</taxon>
        <taxon>Rhabditomorpha</taxon>
        <taxon>Rhabditoidea</taxon>
        <taxon>Rhabditidae</taxon>
        <taxon>Mesorhabditinae</taxon>
        <taxon>Mesorhabditis</taxon>
    </lineage>
</organism>
<feature type="compositionally biased region" description="Low complexity" evidence="1">
    <location>
        <begin position="258"/>
        <end position="288"/>
    </location>
</feature>
<evidence type="ECO:0000313" key="5">
    <source>
        <dbReference type="Proteomes" id="UP001177023"/>
    </source>
</evidence>